<evidence type="ECO:0000313" key="13">
    <source>
        <dbReference type="Proteomes" id="UP000239203"/>
    </source>
</evidence>
<organism evidence="12 13">
    <name type="scientific">Actinokineospora auranticolor</name>
    <dbReference type="NCBI Taxonomy" id="155976"/>
    <lineage>
        <taxon>Bacteria</taxon>
        <taxon>Bacillati</taxon>
        <taxon>Actinomycetota</taxon>
        <taxon>Actinomycetes</taxon>
        <taxon>Pseudonocardiales</taxon>
        <taxon>Pseudonocardiaceae</taxon>
        <taxon>Actinokineospora</taxon>
    </lineage>
</organism>
<comment type="catalytic activity">
    <reaction evidence="10">
        <text>D-sedoheptulose 7-phosphate + D-glyceraldehyde 3-phosphate = D-erythrose 4-phosphate + beta-D-fructose 6-phosphate</text>
        <dbReference type="Rhea" id="RHEA:17053"/>
        <dbReference type="ChEBI" id="CHEBI:16897"/>
        <dbReference type="ChEBI" id="CHEBI:57483"/>
        <dbReference type="ChEBI" id="CHEBI:57634"/>
        <dbReference type="ChEBI" id="CHEBI:59776"/>
        <dbReference type="EC" id="2.2.1.2"/>
    </reaction>
</comment>
<evidence type="ECO:0000256" key="3">
    <source>
        <dbReference type="ARBA" id="ARBA00004857"/>
    </source>
</evidence>
<dbReference type="InterPro" id="IPR004732">
    <property type="entry name" value="Transaldolase_2"/>
</dbReference>
<evidence type="ECO:0000256" key="7">
    <source>
        <dbReference type="ARBA" id="ARBA00022679"/>
    </source>
</evidence>
<dbReference type="PIRSF" id="PIRSF036915">
    <property type="entry name" value="Trnald_Bac_Plnt"/>
    <property type="match status" value="1"/>
</dbReference>
<keyword evidence="6 10" id="KW-0963">Cytoplasm</keyword>
<dbReference type="GO" id="GO:0005737">
    <property type="term" value="C:cytoplasm"/>
    <property type="evidence" value="ECO:0007669"/>
    <property type="project" value="UniProtKB-SubCell"/>
</dbReference>
<evidence type="ECO:0000256" key="5">
    <source>
        <dbReference type="ARBA" id="ARBA00013151"/>
    </source>
</evidence>
<protein>
    <recommendedName>
        <fullName evidence="5 10">Transaldolase</fullName>
        <ecNumber evidence="5 10">2.2.1.2</ecNumber>
    </recommendedName>
</protein>
<comment type="similarity">
    <text evidence="4 10">Belongs to the transaldolase family. Type 2 subfamily.</text>
</comment>
<keyword evidence="9 10" id="KW-0704">Schiff base</keyword>
<dbReference type="PANTHER" id="PTHR10683:SF31">
    <property type="entry name" value="TRANSALDOLASE"/>
    <property type="match status" value="1"/>
</dbReference>
<keyword evidence="7 10" id="KW-0808">Transferase</keyword>
<dbReference type="GO" id="GO:0006098">
    <property type="term" value="P:pentose-phosphate shunt"/>
    <property type="evidence" value="ECO:0007669"/>
    <property type="project" value="UniProtKB-UniRule"/>
</dbReference>
<dbReference type="Pfam" id="PF00923">
    <property type="entry name" value="TAL_FSA"/>
    <property type="match status" value="1"/>
</dbReference>
<dbReference type="PANTHER" id="PTHR10683">
    <property type="entry name" value="TRANSALDOLASE"/>
    <property type="match status" value="1"/>
</dbReference>
<dbReference type="AlphaFoldDB" id="A0A2S6GJB8"/>
<reference evidence="12 13" key="1">
    <citation type="submission" date="2018-02" db="EMBL/GenBank/DDBJ databases">
        <title>Genomic Encyclopedia of Archaeal and Bacterial Type Strains, Phase II (KMG-II): from individual species to whole genera.</title>
        <authorList>
            <person name="Goeker M."/>
        </authorList>
    </citation>
    <scope>NUCLEOTIDE SEQUENCE [LARGE SCALE GENOMIC DNA]</scope>
    <source>
        <strain evidence="12 13">YU 961-1</strain>
    </source>
</reference>
<dbReference type="RefSeq" id="WP_181043715.1">
    <property type="nucleotide sequence ID" value="NZ_CP154825.1"/>
</dbReference>
<sequence length="381" mass="40405">MADVNLGDLVSEGVSPWLDGLDRRWIDSGWFAGAVGPKSLHGATTTVTALIDSLTTTDGPDPHARPLHRLLDQGADPDTAAEALAAAVARAAADALREVHLHSGGQDGHVSVDIPATAAGHARTAEVAGMRAAALLRRPNTMVALPATPAGLAATRRCLARGIGVHATDVYSTTRYRQVVEAYFDGLTAARTAGLDLSTIPSLVGVPIGRLDEAVDTRLRARPAAPLPGSAGLATARLLYHEYERSLGGDRWRALHAAGARKQRLLWHTAPGAVGRVVGWGTATALPRTALDTPGELFGDTLLGEHTTAQAVLDELRGTGVDPDAIARQLEREAAHRATRDWHRLIRLLHDRLTNPTPTHPRLTTPVHSDVSRPREGEPRA</sequence>
<evidence type="ECO:0000256" key="6">
    <source>
        <dbReference type="ARBA" id="ARBA00022490"/>
    </source>
</evidence>
<dbReference type="Proteomes" id="UP000239203">
    <property type="component" value="Unassembled WGS sequence"/>
</dbReference>
<evidence type="ECO:0000256" key="8">
    <source>
        <dbReference type="ARBA" id="ARBA00023126"/>
    </source>
</evidence>
<proteinExistence type="inferred from homology"/>
<dbReference type="Gene3D" id="3.20.20.70">
    <property type="entry name" value="Aldolase class I"/>
    <property type="match status" value="1"/>
</dbReference>
<dbReference type="GO" id="GO:0005975">
    <property type="term" value="P:carbohydrate metabolic process"/>
    <property type="evidence" value="ECO:0007669"/>
    <property type="project" value="InterPro"/>
</dbReference>
<evidence type="ECO:0000256" key="2">
    <source>
        <dbReference type="ARBA" id="ARBA00004496"/>
    </source>
</evidence>
<dbReference type="UniPathway" id="UPA00115">
    <property type="reaction ID" value="UER00414"/>
</dbReference>
<gene>
    <name evidence="10" type="primary">tal</name>
    <name evidence="12" type="ORF">CLV40_115152</name>
</gene>
<evidence type="ECO:0000256" key="10">
    <source>
        <dbReference type="HAMAP-Rule" id="MF_00493"/>
    </source>
</evidence>
<accession>A0A2S6GJB8</accession>
<comment type="caution">
    <text evidence="12">The sequence shown here is derived from an EMBL/GenBank/DDBJ whole genome shotgun (WGS) entry which is preliminary data.</text>
</comment>
<comment type="subcellular location">
    <subcellularLocation>
        <location evidence="2 10">Cytoplasm</location>
    </subcellularLocation>
</comment>
<evidence type="ECO:0000256" key="1">
    <source>
        <dbReference type="ARBA" id="ARBA00003518"/>
    </source>
</evidence>
<keyword evidence="13" id="KW-1185">Reference proteome</keyword>
<feature type="compositionally biased region" description="Basic and acidic residues" evidence="11">
    <location>
        <begin position="370"/>
        <end position="381"/>
    </location>
</feature>
<dbReference type="InterPro" id="IPR001585">
    <property type="entry name" value="TAL/FSA"/>
</dbReference>
<evidence type="ECO:0000256" key="11">
    <source>
        <dbReference type="SAM" id="MobiDB-lite"/>
    </source>
</evidence>
<name>A0A2S6GJB8_9PSEU</name>
<evidence type="ECO:0000313" key="12">
    <source>
        <dbReference type="EMBL" id="PPK65305.1"/>
    </source>
</evidence>
<dbReference type="HAMAP" id="MF_00493">
    <property type="entry name" value="Transaldolase_2"/>
    <property type="match status" value="1"/>
</dbReference>
<comment type="pathway">
    <text evidence="3 10">Carbohydrate degradation; pentose phosphate pathway; D-glyceraldehyde 3-phosphate and beta-D-fructose 6-phosphate from D-ribose 5-phosphate and D-xylulose 5-phosphate (non-oxidative stage): step 2/3.</text>
</comment>
<keyword evidence="8 10" id="KW-0570">Pentose shunt</keyword>
<evidence type="ECO:0000256" key="4">
    <source>
        <dbReference type="ARBA" id="ARBA00008426"/>
    </source>
</evidence>
<comment type="function">
    <text evidence="1 10">Transaldolase is important for the balance of metabolites in the pentose-phosphate pathway.</text>
</comment>
<dbReference type="SUPFAM" id="SSF51569">
    <property type="entry name" value="Aldolase"/>
    <property type="match status" value="1"/>
</dbReference>
<dbReference type="EMBL" id="PTIX01000015">
    <property type="protein sequence ID" value="PPK65305.1"/>
    <property type="molecule type" value="Genomic_DNA"/>
</dbReference>
<dbReference type="InterPro" id="IPR013785">
    <property type="entry name" value="Aldolase_TIM"/>
</dbReference>
<dbReference type="EC" id="2.2.1.2" evidence="5 10"/>
<dbReference type="GO" id="GO:0004801">
    <property type="term" value="F:transaldolase activity"/>
    <property type="evidence" value="ECO:0007669"/>
    <property type="project" value="UniProtKB-UniRule"/>
</dbReference>
<comment type="caution">
    <text evidence="10">Lacks conserved residue(s) required for the propagation of feature annotation.</text>
</comment>
<evidence type="ECO:0000256" key="9">
    <source>
        <dbReference type="ARBA" id="ARBA00023270"/>
    </source>
</evidence>
<feature type="region of interest" description="Disordered" evidence="11">
    <location>
        <begin position="353"/>
        <end position="381"/>
    </location>
</feature>